<dbReference type="OrthoDB" id="9776171at2"/>
<protein>
    <submittedName>
        <fullName evidence="8">MFS transporter</fullName>
    </submittedName>
</protein>
<feature type="transmembrane region" description="Helical" evidence="6">
    <location>
        <begin position="317"/>
        <end position="335"/>
    </location>
</feature>
<reference evidence="8 9" key="1">
    <citation type="submission" date="2018-03" db="EMBL/GenBank/DDBJ databases">
        <title>Alkalicoccus saliphilus sp. nov., isolated from a mineral pool.</title>
        <authorList>
            <person name="Zhao B."/>
        </authorList>
    </citation>
    <scope>NUCLEOTIDE SEQUENCE [LARGE SCALE GENOMIC DNA]</scope>
    <source>
        <strain evidence="8 9">6AG</strain>
    </source>
</reference>
<evidence type="ECO:0000256" key="2">
    <source>
        <dbReference type="ARBA" id="ARBA00022448"/>
    </source>
</evidence>
<comment type="subcellular location">
    <subcellularLocation>
        <location evidence="1">Cell membrane</location>
        <topology evidence="1">Multi-pass membrane protein</topology>
    </subcellularLocation>
</comment>
<dbReference type="GO" id="GO:0022857">
    <property type="term" value="F:transmembrane transporter activity"/>
    <property type="evidence" value="ECO:0007669"/>
    <property type="project" value="InterPro"/>
</dbReference>
<dbReference type="AlphaFoldDB" id="A0A2T4U4V5"/>
<name>A0A2T4U4V5_9BACI</name>
<feature type="domain" description="Major facilitator superfamily (MFS) profile" evidence="7">
    <location>
        <begin position="34"/>
        <end position="431"/>
    </location>
</feature>
<feature type="transmembrane region" description="Helical" evidence="6">
    <location>
        <begin position="127"/>
        <end position="148"/>
    </location>
</feature>
<feature type="transmembrane region" description="Helical" evidence="6">
    <location>
        <begin position="341"/>
        <end position="370"/>
    </location>
</feature>
<evidence type="ECO:0000313" key="8">
    <source>
        <dbReference type="EMBL" id="PTL38426.1"/>
    </source>
</evidence>
<keyword evidence="2" id="KW-0813">Transport</keyword>
<keyword evidence="4 6" id="KW-1133">Transmembrane helix</keyword>
<feature type="transmembrane region" description="Helical" evidence="6">
    <location>
        <begin position="66"/>
        <end position="88"/>
    </location>
</feature>
<dbReference type="SUPFAM" id="SSF103473">
    <property type="entry name" value="MFS general substrate transporter"/>
    <property type="match status" value="1"/>
</dbReference>
<dbReference type="PANTHER" id="PTHR23534:SF1">
    <property type="entry name" value="MAJOR FACILITATOR SUPERFAMILY PROTEIN"/>
    <property type="match status" value="1"/>
</dbReference>
<dbReference type="EMBL" id="PZJJ01000018">
    <property type="protein sequence ID" value="PTL38426.1"/>
    <property type="molecule type" value="Genomic_DNA"/>
</dbReference>
<dbReference type="InterPro" id="IPR020846">
    <property type="entry name" value="MFS_dom"/>
</dbReference>
<keyword evidence="3 6" id="KW-0812">Transmembrane</keyword>
<feature type="transmembrane region" description="Helical" evidence="6">
    <location>
        <begin position="285"/>
        <end position="310"/>
    </location>
</feature>
<feature type="transmembrane region" description="Helical" evidence="6">
    <location>
        <begin position="406"/>
        <end position="427"/>
    </location>
</feature>
<sequence>MLRKERVKGAGAPSPWLQSYIDSSEKQKQLYKKTLIIVTISQIFAGAGFAAGITVGALLAQDMLGTAGLAGLPVALFTLGAALTALLVGRLSQRSGRRTGLTAGFLAGGAGAVGVIIAAVINSVFLLFISLFLYGAGAATNLQSRYAGTDLADSTQRGKAISIVLVAMTFGAVAGPNLVEVMGSFALSIGVPALAGPFILAAAAYILAGIILFIWLRPDPFIVANASQAAEKEKIPSSLEEKAVPAVNNKRGVFTGAAVMFLTQFVMIAIMTMTPIHMGHYGHGLSAVGFVIGFHIGAMFLPSLVTGYLVDKAGRGTMVIASSVTLLAAGAIAALGTGNSLIVLVASLGLLGLGWNFGLISGTAILVDATSQGTRAKTQGTVDVWIALAGAFGGGLSGLVVAQSSFAVLAVIGALLSLLLIPIIMWYTRDQNKSINIAAPEEKMS</sequence>
<dbReference type="Proteomes" id="UP000240509">
    <property type="component" value="Unassembled WGS sequence"/>
</dbReference>
<feature type="transmembrane region" description="Helical" evidence="6">
    <location>
        <begin position="160"/>
        <end position="179"/>
    </location>
</feature>
<feature type="transmembrane region" description="Helical" evidence="6">
    <location>
        <begin position="100"/>
        <end position="121"/>
    </location>
</feature>
<feature type="transmembrane region" description="Helical" evidence="6">
    <location>
        <begin position="252"/>
        <end position="273"/>
    </location>
</feature>
<accession>A0A2T4U4V5</accession>
<dbReference type="RefSeq" id="WP_107585281.1">
    <property type="nucleotide sequence ID" value="NZ_PZJJ01000018.1"/>
</dbReference>
<organism evidence="8 9">
    <name type="scientific">Alkalicoccus saliphilus</name>
    <dbReference type="NCBI Taxonomy" id="200989"/>
    <lineage>
        <taxon>Bacteria</taxon>
        <taxon>Bacillati</taxon>
        <taxon>Bacillota</taxon>
        <taxon>Bacilli</taxon>
        <taxon>Bacillales</taxon>
        <taxon>Bacillaceae</taxon>
        <taxon>Alkalicoccus</taxon>
    </lineage>
</organism>
<dbReference type="PROSITE" id="PS50850">
    <property type="entry name" value="MFS"/>
    <property type="match status" value="1"/>
</dbReference>
<evidence type="ECO:0000259" key="7">
    <source>
        <dbReference type="PROSITE" id="PS50850"/>
    </source>
</evidence>
<dbReference type="Gene3D" id="1.20.1250.20">
    <property type="entry name" value="MFS general substrate transporter like domains"/>
    <property type="match status" value="1"/>
</dbReference>
<feature type="transmembrane region" description="Helical" evidence="6">
    <location>
        <begin position="382"/>
        <end position="400"/>
    </location>
</feature>
<dbReference type="InterPro" id="IPR011701">
    <property type="entry name" value="MFS"/>
</dbReference>
<keyword evidence="5 6" id="KW-0472">Membrane</keyword>
<evidence type="ECO:0000256" key="5">
    <source>
        <dbReference type="ARBA" id="ARBA00023136"/>
    </source>
</evidence>
<gene>
    <name evidence="8" type="ORF">C6Y45_11035</name>
</gene>
<dbReference type="PANTHER" id="PTHR23534">
    <property type="entry name" value="MFS PERMEASE"/>
    <property type="match status" value="1"/>
</dbReference>
<dbReference type="GO" id="GO:0005886">
    <property type="term" value="C:plasma membrane"/>
    <property type="evidence" value="ECO:0007669"/>
    <property type="project" value="UniProtKB-SubCell"/>
</dbReference>
<dbReference type="Pfam" id="PF07690">
    <property type="entry name" value="MFS_1"/>
    <property type="match status" value="1"/>
</dbReference>
<evidence type="ECO:0000256" key="6">
    <source>
        <dbReference type="SAM" id="Phobius"/>
    </source>
</evidence>
<keyword evidence="9" id="KW-1185">Reference proteome</keyword>
<evidence type="ECO:0000313" key="9">
    <source>
        <dbReference type="Proteomes" id="UP000240509"/>
    </source>
</evidence>
<evidence type="ECO:0000256" key="4">
    <source>
        <dbReference type="ARBA" id="ARBA00022989"/>
    </source>
</evidence>
<feature type="transmembrane region" description="Helical" evidence="6">
    <location>
        <begin position="35"/>
        <end position="60"/>
    </location>
</feature>
<comment type="caution">
    <text evidence="8">The sequence shown here is derived from an EMBL/GenBank/DDBJ whole genome shotgun (WGS) entry which is preliminary data.</text>
</comment>
<evidence type="ECO:0000256" key="3">
    <source>
        <dbReference type="ARBA" id="ARBA00022692"/>
    </source>
</evidence>
<evidence type="ECO:0000256" key="1">
    <source>
        <dbReference type="ARBA" id="ARBA00004651"/>
    </source>
</evidence>
<dbReference type="InterPro" id="IPR036259">
    <property type="entry name" value="MFS_trans_sf"/>
</dbReference>
<feature type="transmembrane region" description="Helical" evidence="6">
    <location>
        <begin position="185"/>
        <end position="216"/>
    </location>
</feature>
<proteinExistence type="predicted"/>